<protein>
    <recommendedName>
        <fullName evidence="1">HNH domain-containing protein</fullName>
    </recommendedName>
</protein>
<name>A0A1F7J0Q7_9BACT</name>
<reference evidence="2 3" key="1">
    <citation type="journal article" date="2016" name="Nat. Commun.">
        <title>Thousands of microbial genomes shed light on interconnected biogeochemical processes in an aquifer system.</title>
        <authorList>
            <person name="Anantharaman K."/>
            <person name="Brown C.T."/>
            <person name="Hug L.A."/>
            <person name="Sharon I."/>
            <person name="Castelle C.J."/>
            <person name="Probst A.J."/>
            <person name="Thomas B.C."/>
            <person name="Singh A."/>
            <person name="Wilkins M.J."/>
            <person name="Karaoz U."/>
            <person name="Brodie E.L."/>
            <person name="Williams K.H."/>
            <person name="Hubbard S.S."/>
            <person name="Banfield J.F."/>
        </authorList>
    </citation>
    <scope>NUCLEOTIDE SEQUENCE [LARGE SCALE GENOMIC DNA]</scope>
</reference>
<dbReference type="GO" id="GO:0004519">
    <property type="term" value="F:endonuclease activity"/>
    <property type="evidence" value="ECO:0007669"/>
    <property type="project" value="InterPro"/>
</dbReference>
<feature type="domain" description="HNH" evidence="1">
    <location>
        <begin position="161"/>
        <end position="220"/>
    </location>
</feature>
<organism evidence="2 3">
    <name type="scientific">Candidatus Roizmanbacteria bacterium RIFCSPLOWO2_01_FULL_38_12</name>
    <dbReference type="NCBI Taxonomy" id="1802061"/>
    <lineage>
        <taxon>Bacteria</taxon>
        <taxon>Candidatus Roizmaniibacteriota</taxon>
    </lineage>
</organism>
<dbReference type="InterPro" id="IPR002711">
    <property type="entry name" value="HNH"/>
</dbReference>
<dbReference type="Pfam" id="PF01844">
    <property type="entry name" value="HNH"/>
    <property type="match status" value="1"/>
</dbReference>
<dbReference type="GO" id="GO:0003676">
    <property type="term" value="F:nucleic acid binding"/>
    <property type="evidence" value="ECO:0007669"/>
    <property type="project" value="InterPro"/>
</dbReference>
<evidence type="ECO:0000313" key="3">
    <source>
        <dbReference type="Proteomes" id="UP000177141"/>
    </source>
</evidence>
<evidence type="ECO:0000259" key="1">
    <source>
        <dbReference type="Pfam" id="PF01844"/>
    </source>
</evidence>
<gene>
    <name evidence="2" type="ORF">A3A93_00105</name>
</gene>
<comment type="caution">
    <text evidence="2">The sequence shown here is derived from an EMBL/GenBank/DDBJ whole genome shotgun (WGS) entry which is preliminary data.</text>
</comment>
<dbReference type="GO" id="GO:0008270">
    <property type="term" value="F:zinc ion binding"/>
    <property type="evidence" value="ECO:0007669"/>
    <property type="project" value="InterPro"/>
</dbReference>
<dbReference type="EMBL" id="MGAL01000005">
    <property type="protein sequence ID" value="OGK49154.1"/>
    <property type="molecule type" value="Genomic_DNA"/>
</dbReference>
<proteinExistence type="predicted"/>
<accession>A0A1F7J0Q7</accession>
<dbReference type="Proteomes" id="UP000177141">
    <property type="component" value="Unassembled WGS sequence"/>
</dbReference>
<dbReference type="CDD" id="cd00085">
    <property type="entry name" value="HNHc"/>
    <property type="match status" value="1"/>
</dbReference>
<evidence type="ECO:0000313" key="2">
    <source>
        <dbReference type="EMBL" id="OGK49154.1"/>
    </source>
</evidence>
<dbReference type="STRING" id="1802061.A3A93_00105"/>
<dbReference type="InterPro" id="IPR003615">
    <property type="entry name" value="HNH_nuc"/>
</dbReference>
<sequence length="237" mass="27650">MRYTESDLVSPTLEILLKFPEGANTSFLIKELTERLKPEGEDIEILSGRKDTNFSQKVRNLKSHNTLTRKGLAKYKNGTFIITQKGRDYLQQGYKILSQALREQGFTEEQRDSEFQEDYKDLVIEEGLALITTGDVKLRKRSRKLVQIAKQEFTVDGKIPCRVCQFDFLDTYKELGRGYIEIHHLKPIHLYSKEGEKRQIEQALKLLIPLCSNCHRMVHRDRKYLLSVEELTRIVNS</sequence>
<dbReference type="AlphaFoldDB" id="A0A1F7J0Q7"/>